<evidence type="ECO:0000256" key="1">
    <source>
        <dbReference type="SAM" id="Coils"/>
    </source>
</evidence>
<feature type="compositionally biased region" description="Basic and acidic residues" evidence="2">
    <location>
        <begin position="11"/>
        <end position="32"/>
    </location>
</feature>
<feature type="region of interest" description="Disordered" evidence="2">
    <location>
        <begin position="9"/>
        <end position="54"/>
    </location>
</feature>
<proteinExistence type="predicted"/>
<accession>A0A7X2Z3K2</accession>
<evidence type="ECO:0000313" key="4">
    <source>
        <dbReference type="EMBL" id="MUG46129.1"/>
    </source>
</evidence>
<feature type="coiled-coil region" evidence="1">
    <location>
        <begin position="318"/>
        <end position="345"/>
    </location>
</feature>
<dbReference type="Proteomes" id="UP000447876">
    <property type="component" value="Unassembled WGS sequence"/>
</dbReference>
<name>A0A7X2Z3K2_9BACL</name>
<keyword evidence="3" id="KW-0812">Transmembrane</keyword>
<evidence type="ECO:0000256" key="3">
    <source>
        <dbReference type="SAM" id="Phobius"/>
    </source>
</evidence>
<feature type="transmembrane region" description="Helical" evidence="3">
    <location>
        <begin position="105"/>
        <end position="127"/>
    </location>
</feature>
<evidence type="ECO:0000313" key="5">
    <source>
        <dbReference type="Proteomes" id="UP000447876"/>
    </source>
</evidence>
<keyword evidence="3" id="KW-1133">Transmembrane helix</keyword>
<evidence type="ECO:0000256" key="2">
    <source>
        <dbReference type="SAM" id="MobiDB-lite"/>
    </source>
</evidence>
<reference evidence="4 5" key="1">
    <citation type="submission" date="2019-11" db="EMBL/GenBank/DDBJ databases">
        <title>Draft genome sequences of five Paenibacillus species of dairy origin.</title>
        <authorList>
            <person name="Olajide A.M."/>
            <person name="Chen S."/>
            <person name="Lapointe G."/>
        </authorList>
    </citation>
    <scope>NUCLEOTIDE SEQUENCE [LARGE SCALE GENOMIC DNA]</scope>
    <source>
        <strain evidence="4 5">12CR55</strain>
    </source>
</reference>
<organism evidence="4 5">
    <name type="scientific">Paenibacillus woosongensis</name>
    <dbReference type="NCBI Taxonomy" id="307580"/>
    <lineage>
        <taxon>Bacteria</taxon>
        <taxon>Bacillati</taxon>
        <taxon>Bacillota</taxon>
        <taxon>Bacilli</taxon>
        <taxon>Bacillales</taxon>
        <taxon>Paenibacillaceae</taxon>
        <taxon>Paenibacillus</taxon>
    </lineage>
</organism>
<comment type="caution">
    <text evidence="4">The sequence shown here is derived from an EMBL/GenBank/DDBJ whole genome shotgun (WGS) entry which is preliminary data.</text>
</comment>
<dbReference type="EMBL" id="WNZW01000004">
    <property type="protein sequence ID" value="MUG46129.1"/>
    <property type="molecule type" value="Genomic_DNA"/>
</dbReference>
<keyword evidence="3" id="KW-0472">Membrane</keyword>
<keyword evidence="1" id="KW-0175">Coiled coil</keyword>
<sequence length="375" mass="40739">MRIVNKAKMTFRFDEHGQQAHSAQKAEDRQRLETAPASGHGKPPGRSEQEPKDTPITYRAVETVDYWGDPFTDHTGTGIALLPEHAEPGGGDYYFRKTRTSWWKVAGSLTGAIVTGALFGFVVLSMFDQEMTVPIPGISVPKQGAAGEAADIPVLGSVITEEQVPLVQVVLPSQSYHFLQYGVFSTAEGVALAQEQLRSAGIAAARDTLDEKRVYAGVSPDREEAKLLSGRLKTGGVHLILHEIALPESATMEYKGDAASLQQYLAQSADLAYMLSSSSAALLGEASPGRQSQEEFGRLRESHQLWTKSAADVRGKLTAAAEAEAKEMEKAMNSAVEAMEEFNEKGEQTMLWEVQNEVMRFILAEQKLVGGQEGP</sequence>
<gene>
    <name evidence="4" type="ORF">GNP95_14135</name>
</gene>
<dbReference type="AlphaFoldDB" id="A0A7X2Z3K2"/>
<protein>
    <submittedName>
        <fullName evidence="4">SPOR domain-containing protein</fullName>
    </submittedName>
</protein>